<keyword evidence="2" id="KW-1185">Reference proteome</keyword>
<dbReference type="KEGG" id="dti:Desti_5306"/>
<evidence type="ECO:0000313" key="1">
    <source>
        <dbReference type="EMBL" id="AFM27895.1"/>
    </source>
</evidence>
<name>I4CEA4_DESTA</name>
<dbReference type="STRING" id="706587.Desti_5306"/>
<reference evidence="2" key="1">
    <citation type="submission" date="2012-06" db="EMBL/GenBank/DDBJ databases">
        <title>Complete sequence of chromosome of Desulfomonile tiedjei DSM 6799.</title>
        <authorList>
            <person name="Lucas S."/>
            <person name="Copeland A."/>
            <person name="Lapidus A."/>
            <person name="Glavina del Rio T."/>
            <person name="Dalin E."/>
            <person name="Tice H."/>
            <person name="Bruce D."/>
            <person name="Goodwin L."/>
            <person name="Pitluck S."/>
            <person name="Peters L."/>
            <person name="Ovchinnikova G."/>
            <person name="Zeytun A."/>
            <person name="Lu M."/>
            <person name="Kyrpides N."/>
            <person name="Mavromatis K."/>
            <person name="Ivanova N."/>
            <person name="Brettin T."/>
            <person name="Detter J.C."/>
            <person name="Han C."/>
            <person name="Larimer F."/>
            <person name="Land M."/>
            <person name="Hauser L."/>
            <person name="Markowitz V."/>
            <person name="Cheng J.-F."/>
            <person name="Hugenholtz P."/>
            <person name="Woyke T."/>
            <person name="Wu D."/>
            <person name="Spring S."/>
            <person name="Schroeder M."/>
            <person name="Brambilla E."/>
            <person name="Klenk H.-P."/>
            <person name="Eisen J.A."/>
        </authorList>
    </citation>
    <scope>NUCLEOTIDE SEQUENCE [LARGE SCALE GENOMIC DNA]</scope>
    <source>
        <strain evidence="2">ATCC 49306 / DSM 6799 / DCB-1</strain>
    </source>
</reference>
<sequence length="92" mass="10149">MRLPSSGRTRRSAPTIRPEVDEKIVPPSGMNFDFCDSLSLPVHSIDIIDYIQNVPARRPAPTNILVPNRTFNCGNFSVSDCMNILDSSGENS</sequence>
<evidence type="ECO:0000313" key="2">
    <source>
        <dbReference type="Proteomes" id="UP000006055"/>
    </source>
</evidence>
<accession>I4CEA4</accession>
<protein>
    <submittedName>
        <fullName evidence="1">Uncharacterized protein</fullName>
    </submittedName>
</protein>
<gene>
    <name evidence="1" type="ordered locus">Desti_5306</name>
</gene>
<proteinExistence type="predicted"/>
<dbReference type="EMBL" id="CP003360">
    <property type="protein sequence ID" value="AFM27895.1"/>
    <property type="molecule type" value="Genomic_DNA"/>
</dbReference>
<dbReference type="Proteomes" id="UP000006055">
    <property type="component" value="Chromosome"/>
</dbReference>
<dbReference type="HOGENOM" id="CLU_2408528_0_0_7"/>
<organism evidence="1 2">
    <name type="scientific">Desulfomonile tiedjei (strain ATCC 49306 / DSM 6799 / DCB-1)</name>
    <dbReference type="NCBI Taxonomy" id="706587"/>
    <lineage>
        <taxon>Bacteria</taxon>
        <taxon>Pseudomonadati</taxon>
        <taxon>Thermodesulfobacteriota</taxon>
        <taxon>Desulfomonilia</taxon>
        <taxon>Desulfomonilales</taxon>
        <taxon>Desulfomonilaceae</taxon>
        <taxon>Desulfomonile</taxon>
    </lineage>
</organism>
<dbReference type="AlphaFoldDB" id="I4CEA4"/>